<organism evidence="7 8">
    <name type="scientific">Pseudomethylobacillus aquaticus</name>
    <dbReference type="NCBI Taxonomy" id="2676064"/>
    <lineage>
        <taxon>Bacteria</taxon>
        <taxon>Pseudomonadati</taxon>
        <taxon>Pseudomonadota</taxon>
        <taxon>Betaproteobacteria</taxon>
        <taxon>Nitrosomonadales</taxon>
        <taxon>Methylophilaceae</taxon>
        <taxon>Pseudomethylobacillus</taxon>
    </lineage>
</organism>
<evidence type="ECO:0000256" key="2">
    <source>
        <dbReference type="ARBA" id="ARBA00022692"/>
    </source>
</evidence>
<keyword evidence="4" id="KW-0472">Membrane</keyword>
<dbReference type="InterPro" id="IPR007452">
    <property type="entry name" value="TamB_C"/>
</dbReference>
<dbReference type="AlphaFoldDB" id="A0A3N0V6V8"/>
<keyword evidence="8" id="KW-1185">Reference proteome</keyword>
<name>A0A3N0V6V8_9PROT</name>
<sequence>MRVQAGLMRHWHLLLRGSRGLYAALAVLLSLGLVYTVQAMNINVTTSLDSFSYQLGSLDLQLEKLETTMQLAPDDPGRLNIQKLHAQRLTIHIKDDQTTDAPAADKKLPEKITLPVLLEIQQADIQEVIIVNGDDRQVLKAVQLTLKADPQQLSLQLGSAQTPWGGIALDLGMQAHYPFALNGSLALKQKTASLDADLKLSLGGSLQQLQLNTDVYASKPAQTLVLHANATGNDDEAHLQLRGQLSLERDYPVSVNADLSQISPALFGLQDSGRIDLTSTLQGHLLPGPAFTLSLRSQDSLWRGEPLQLQLQAALKDGLLRDLKLDASLAANHLHAAGSLGAAGDTLSWRAQLPELSRLGSAIGGKLSADGEIRGTMDQLLTEFKLQAEKLTLPGDLRIDTVTGSGRLGPAGLTAASSTPEATKKSLAPVGGTASNTVPETALAALDPAKLTMDASLQLTGLRTLAYPKRVNADVKLKGTLDQHSLTAQARSVDLELDALLQGGLLAQGGWQGQLQRFNYQEAGGAQTLQLKAPATLTIAAPQGLQLGPLVMNVGQGALHLTQLRSGPQGLLSTGELRGIPLQALPRRLLSLPANLDGDAVFSGQWQLVVDQQVNGLLQIKRDSGDIVLREQNQKPIPLGLQQLESTLRIDHNVVELQAAAQGTQLGNIQLQFESLLNTSTGNISLRRDAPLQASISADLNTLSWLGMVTDAVQMDGKLQIALQADGTIAHPRLRGTAAGQALQLALPDEGVSLKQGVLQLSLADDTLQIQQARFMGGEGTLEVVGKLQWQPGSPSLALDWKADRFTATSRTDRVVVVSGTLATALSDGKLQISGDLSADRGNLLLSDDDKPSLGKDVVVDDTDDSAAAAPLDYVLSGLNLNLGGNFSIQGRGLDGKLGGKLRLTGSSQRGLRADGNVQASGTYMAYGQVLNVETGQITFTGPVDNPGLNIVATRQQQAVKVGVKITGTAVLPTVKLVSWPEMSDGDKLSWLILGHGISEAGQNDFALLSLAAGALLSQGQSVPLQTRFARAAGLDSFNIGGTNAQNTSLSLGKRLSSKLFLSYEKAFNGLLNVARLTYQLTDRWSVRSQAGSESAVDVLYTFSFR</sequence>
<evidence type="ECO:0000256" key="1">
    <source>
        <dbReference type="ARBA" id="ARBA00004167"/>
    </source>
</evidence>
<keyword evidence="2" id="KW-0812">Transmembrane</keyword>
<protein>
    <recommendedName>
        <fullName evidence="6">Translocation and assembly module TamB C-terminal domain-containing protein</fullName>
    </recommendedName>
</protein>
<gene>
    <name evidence="7" type="ORF">ED236_02515</name>
</gene>
<proteinExistence type="predicted"/>
<dbReference type="Proteomes" id="UP000275137">
    <property type="component" value="Unassembled WGS sequence"/>
</dbReference>
<evidence type="ECO:0000313" key="7">
    <source>
        <dbReference type="EMBL" id="ROH88351.1"/>
    </source>
</evidence>
<evidence type="ECO:0000259" key="6">
    <source>
        <dbReference type="Pfam" id="PF04357"/>
    </source>
</evidence>
<dbReference type="GO" id="GO:0005886">
    <property type="term" value="C:plasma membrane"/>
    <property type="evidence" value="ECO:0007669"/>
    <property type="project" value="InterPro"/>
</dbReference>
<dbReference type="Pfam" id="PF04357">
    <property type="entry name" value="TamB"/>
    <property type="match status" value="1"/>
</dbReference>
<evidence type="ECO:0000256" key="5">
    <source>
        <dbReference type="SAM" id="MobiDB-lite"/>
    </source>
</evidence>
<comment type="caution">
    <text evidence="7">The sequence shown here is derived from an EMBL/GenBank/DDBJ whole genome shotgun (WGS) entry which is preliminary data.</text>
</comment>
<comment type="subcellular location">
    <subcellularLocation>
        <location evidence="1">Membrane</location>
        <topology evidence="1">Single-pass membrane protein</topology>
    </subcellularLocation>
</comment>
<evidence type="ECO:0000313" key="8">
    <source>
        <dbReference type="Proteomes" id="UP000275137"/>
    </source>
</evidence>
<evidence type="ECO:0000256" key="3">
    <source>
        <dbReference type="ARBA" id="ARBA00022989"/>
    </source>
</evidence>
<dbReference type="PANTHER" id="PTHR36985:SF1">
    <property type="entry name" value="TRANSLOCATION AND ASSEMBLY MODULE SUBUNIT TAMB"/>
    <property type="match status" value="1"/>
</dbReference>
<evidence type="ECO:0000256" key="4">
    <source>
        <dbReference type="ARBA" id="ARBA00023136"/>
    </source>
</evidence>
<feature type="domain" description="Translocation and assembly module TamB C-terminal" evidence="6">
    <location>
        <begin position="777"/>
        <end position="1105"/>
    </location>
</feature>
<dbReference type="EMBL" id="RJVP01000001">
    <property type="protein sequence ID" value="ROH88351.1"/>
    <property type="molecule type" value="Genomic_DNA"/>
</dbReference>
<feature type="region of interest" description="Disordered" evidence="5">
    <location>
        <begin position="410"/>
        <end position="433"/>
    </location>
</feature>
<dbReference type="PANTHER" id="PTHR36985">
    <property type="entry name" value="TRANSLOCATION AND ASSEMBLY MODULE SUBUNIT TAMB"/>
    <property type="match status" value="1"/>
</dbReference>
<accession>A0A3N0V6V8</accession>
<dbReference type="GO" id="GO:0009306">
    <property type="term" value="P:protein secretion"/>
    <property type="evidence" value="ECO:0007669"/>
    <property type="project" value="InterPro"/>
</dbReference>
<dbReference type="GO" id="GO:0097347">
    <property type="term" value="C:TAM protein secretion complex"/>
    <property type="evidence" value="ECO:0007669"/>
    <property type="project" value="TreeGrafter"/>
</dbReference>
<keyword evidence="3" id="KW-1133">Transmembrane helix</keyword>
<reference evidence="7 8" key="1">
    <citation type="submission" date="2018-10" db="EMBL/GenBank/DDBJ databases">
        <authorList>
            <person name="Chen W.-M."/>
        </authorList>
    </citation>
    <scope>NUCLEOTIDE SEQUENCE [LARGE SCALE GENOMIC DNA]</scope>
    <source>
        <strain evidence="7 8">H-5</strain>
    </source>
</reference>